<proteinExistence type="predicted"/>
<evidence type="ECO:0000313" key="2">
    <source>
        <dbReference type="EMBL" id="SEL90137.1"/>
    </source>
</evidence>
<name>A0A1H7U1J8_9SPHI</name>
<dbReference type="AlphaFoldDB" id="A0A1H7U1J8"/>
<reference evidence="3" key="1">
    <citation type="submission" date="2016-10" db="EMBL/GenBank/DDBJ databases">
        <authorList>
            <person name="Varghese N."/>
            <person name="Submissions S."/>
        </authorList>
    </citation>
    <scope>NUCLEOTIDE SEQUENCE [LARGE SCALE GENOMIC DNA]</scope>
    <source>
        <strain evidence="3">Jip14</strain>
    </source>
</reference>
<keyword evidence="3" id="KW-1185">Reference proteome</keyword>
<dbReference type="STRING" id="332977.SAMN05421740_1134"/>
<organism evidence="2 3">
    <name type="scientific">Parapedobacter koreensis</name>
    <dbReference type="NCBI Taxonomy" id="332977"/>
    <lineage>
        <taxon>Bacteria</taxon>
        <taxon>Pseudomonadati</taxon>
        <taxon>Bacteroidota</taxon>
        <taxon>Sphingobacteriia</taxon>
        <taxon>Sphingobacteriales</taxon>
        <taxon>Sphingobacteriaceae</taxon>
        <taxon>Parapedobacter</taxon>
    </lineage>
</organism>
<keyword evidence="1" id="KW-0051">Antiviral defense</keyword>
<accession>A0A1H7U1J8</accession>
<dbReference type="Proteomes" id="UP000198916">
    <property type="component" value="Unassembled WGS sequence"/>
</dbReference>
<dbReference type="EMBL" id="FNZR01000013">
    <property type="protein sequence ID" value="SEL90137.1"/>
    <property type="molecule type" value="Genomic_DNA"/>
</dbReference>
<protein>
    <submittedName>
        <fullName evidence="2">CRISPR-associated protein Cas5h</fullName>
    </submittedName>
</protein>
<dbReference type="InterPro" id="IPR013421">
    <property type="entry name" value="CRISPR-assoc_prot_Cas5_HALMA"/>
</dbReference>
<evidence type="ECO:0000256" key="1">
    <source>
        <dbReference type="ARBA" id="ARBA00023118"/>
    </source>
</evidence>
<evidence type="ECO:0000313" key="3">
    <source>
        <dbReference type="Proteomes" id="UP000198916"/>
    </source>
</evidence>
<dbReference type="GO" id="GO:0051607">
    <property type="term" value="P:defense response to virus"/>
    <property type="evidence" value="ECO:0007669"/>
    <property type="project" value="UniProtKB-KW"/>
</dbReference>
<dbReference type="InterPro" id="IPR013422">
    <property type="entry name" value="CRISPR-assoc_prot_Cas5_N"/>
</dbReference>
<dbReference type="NCBIfam" id="TIGR02592">
    <property type="entry name" value="cas_Cas5h"/>
    <property type="match status" value="1"/>
</dbReference>
<dbReference type="NCBIfam" id="TIGR02593">
    <property type="entry name" value="CRISPR_cas5"/>
    <property type="match status" value="1"/>
</dbReference>
<gene>
    <name evidence="2" type="ORF">SAMN05421740_1134</name>
</gene>
<sequence>MAMAHWKLISFDLKANFAFFKKPDYNDGLQLSYNMLHKPGLLGILGAIVGLEGYKQKGELPMYYQQFKHLLVSIEPLGHEKGNFQKTSVKYTNGVGYANADGNLLVEETMLVAPAYRCYVLLDTGNELEAKLHDYIIQRKAEFIPYLGKNEFQAWLADIHEWDYSPLNSDRPFAVDSLFVKSGSIKNQIVETEISFDFSVQSGSFTYFERLPIGFDEKLMQYQLNDFAYTDWRLKSSSKIANLYTLKEKKNELLKNIQLF</sequence>